<name>I3YFT4_THIV6</name>
<feature type="domain" description="Response regulatory" evidence="5">
    <location>
        <begin position="10"/>
        <end position="126"/>
    </location>
</feature>
<feature type="domain" description="GGDEF" evidence="6">
    <location>
        <begin position="169"/>
        <end position="307"/>
    </location>
</feature>
<dbReference type="KEGG" id="tvi:Thivi_4018"/>
<dbReference type="EC" id="2.7.7.65" evidence="2"/>
<gene>
    <name evidence="7" type="ordered locus">Thivi_4018</name>
</gene>
<dbReference type="PROSITE" id="PS50887">
    <property type="entry name" value="GGDEF"/>
    <property type="match status" value="1"/>
</dbReference>
<evidence type="ECO:0000313" key="7">
    <source>
        <dbReference type="EMBL" id="AFL75852.1"/>
    </source>
</evidence>
<feature type="modified residue" description="4-aspartylphosphate" evidence="4">
    <location>
        <position position="59"/>
    </location>
</feature>
<sequence length="307" mass="34208">MMTANEGIPVVLIVDDVPTNIKVLANALRHEYRVKVASRGEDALRGARLEPQPDLILLDVMMPEMDGYEVCRRLKSDPVTEFIPVIFITARDTDEDQELGFNLGCVDYITKPFSLPIAKARIRTHLRLKRQTDALERLSHIDQLTGLANRRQLVTTFGMEFKRAAREGLPLSVLIVDIDHFKDYNDHYGHGAGDVCLCQVALSLMKSLSRPGDLVTRYGGEEFVVLLPATNRADAYALGERLRENILQLNIPHAFSSSAPVVSVSIGGTTADTLIDADSPESLLERADKMLYRAKEMGRNRTVFTTT</sequence>
<dbReference type="InterPro" id="IPR001789">
    <property type="entry name" value="Sig_transdc_resp-reg_receiver"/>
</dbReference>
<dbReference type="SUPFAM" id="SSF55073">
    <property type="entry name" value="Nucleotide cyclase"/>
    <property type="match status" value="1"/>
</dbReference>
<comment type="catalytic activity">
    <reaction evidence="3">
        <text>2 GTP = 3',3'-c-di-GMP + 2 diphosphate</text>
        <dbReference type="Rhea" id="RHEA:24898"/>
        <dbReference type="ChEBI" id="CHEBI:33019"/>
        <dbReference type="ChEBI" id="CHEBI:37565"/>
        <dbReference type="ChEBI" id="CHEBI:58805"/>
        <dbReference type="EC" id="2.7.7.65"/>
    </reaction>
</comment>
<comment type="cofactor">
    <cofactor evidence="1">
        <name>Mg(2+)</name>
        <dbReference type="ChEBI" id="CHEBI:18420"/>
    </cofactor>
</comment>
<dbReference type="Gene3D" id="3.30.70.270">
    <property type="match status" value="1"/>
</dbReference>
<keyword evidence="8" id="KW-1185">Reference proteome</keyword>
<reference evidence="7 8" key="1">
    <citation type="submission" date="2012-06" db="EMBL/GenBank/DDBJ databases">
        <title>Complete sequence of Thiocystis violascens DSM 198.</title>
        <authorList>
            <consortium name="US DOE Joint Genome Institute"/>
            <person name="Lucas S."/>
            <person name="Han J."/>
            <person name="Lapidus A."/>
            <person name="Cheng J.-F."/>
            <person name="Goodwin L."/>
            <person name="Pitluck S."/>
            <person name="Peters L."/>
            <person name="Ovchinnikova G."/>
            <person name="Teshima H."/>
            <person name="Detter J.C."/>
            <person name="Han C."/>
            <person name="Tapia R."/>
            <person name="Land M."/>
            <person name="Hauser L."/>
            <person name="Kyrpides N."/>
            <person name="Ivanova N."/>
            <person name="Pagani I."/>
            <person name="Vogl K."/>
            <person name="Liu Z."/>
            <person name="Frigaard N.-U."/>
            <person name="Bryant D."/>
            <person name="Woyke T."/>
        </authorList>
    </citation>
    <scope>NUCLEOTIDE SEQUENCE [LARGE SCALE GENOMIC DNA]</scope>
    <source>
        <strain evidence="8">ATCC 17096 / DSM 198 / 6111</strain>
    </source>
</reference>
<dbReference type="EMBL" id="CP003154">
    <property type="protein sequence ID" value="AFL75852.1"/>
    <property type="molecule type" value="Genomic_DNA"/>
</dbReference>
<dbReference type="Gene3D" id="3.40.50.2300">
    <property type="match status" value="1"/>
</dbReference>
<dbReference type="InterPro" id="IPR000160">
    <property type="entry name" value="GGDEF_dom"/>
</dbReference>
<dbReference type="Proteomes" id="UP000006062">
    <property type="component" value="Chromosome"/>
</dbReference>
<proteinExistence type="predicted"/>
<evidence type="ECO:0000259" key="5">
    <source>
        <dbReference type="PROSITE" id="PS50110"/>
    </source>
</evidence>
<dbReference type="CDD" id="cd19920">
    <property type="entry name" value="REC_PA4781-like"/>
    <property type="match status" value="1"/>
</dbReference>
<dbReference type="CDD" id="cd01949">
    <property type="entry name" value="GGDEF"/>
    <property type="match status" value="1"/>
</dbReference>
<dbReference type="SUPFAM" id="SSF52172">
    <property type="entry name" value="CheY-like"/>
    <property type="match status" value="1"/>
</dbReference>
<dbReference type="InterPro" id="IPR029787">
    <property type="entry name" value="Nucleotide_cyclase"/>
</dbReference>
<evidence type="ECO:0000256" key="4">
    <source>
        <dbReference type="PROSITE-ProRule" id="PRU00169"/>
    </source>
</evidence>
<dbReference type="STRING" id="765911.Thivi_4018"/>
<dbReference type="AlphaFoldDB" id="I3YFT4"/>
<dbReference type="GO" id="GO:0005886">
    <property type="term" value="C:plasma membrane"/>
    <property type="evidence" value="ECO:0007669"/>
    <property type="project" value="TreeGrafter"/>
</dbReference>
<dbReference type="SMART" id="SM00267">
    <property type="entry name" value="GGDEF"/>
    <property type="match status" value="1"/>
</dbReference>
<dbReference type="NCBIfam" id="TIGR00254">
    <property type="entry name" value="GGDEF"/>
    <property type="match status" value="1"/>
</dbReference>
<accession>I3YFT4</accession>
<dbReference type="GO" id="GO:0043709">
    <property type="term" value="P:cell adhesion involved in single-species biofilm formation"/>
    <property type="evidence" value="ECO:0007669"/>
    <property type="project" value="TreeGrafter"/>
</dbReference>
<evidence type="ECO:0000259" key="6">
    <source>
        <dbReference type="PROSITE" id="PS50887"/>
    </source>
</evidence>
<evidence type="ECO:0000256" key="3">
    <source>
        <dbReference type="ARBA" id="ARBA00034247"/>
    </source>
</evidence>
<organism evidence="7 8">
    <name type="scientific">Thiocystis violascens (strain ATCC 17096 / DSM 198 / 6111)</name>
    <name type="common">Chromatium violascens</name>
    <dbReference type="NCBI Taxonomy" id="765911"/>
    <lineage>
        <taxon>Bacteria</taxon>
        <taxon>Pseudomonadati</taxon>
        <taxon>Pseudomonadota</taxon>
        <taxon>Gammaproteobacteria</taxon>
        <taxon>Chromatiales</taxon>
        <taxon>Chromatiaceae</taxon>
        <taxon>Thiocystis</taxon>
    </lineage>
</organism>
<dbReference type="HOGENOM" id="CLU_000445_11_28_6"/>
<dbReference type="InterPro" id="IPR011006">
    <property type="entry name" value="CheY-like_superfamily"/>
</dbReference>
<dbReference type="eggNOG" id="COG3706">
    <property type="taxonomic scope" value="Bacteria"/>
</dbReference>
<dbReference type="PANTHER" id="PTHR45138:SF9">
    <property type="entry name" value="DIGUANYLATE CYCLASE DGCM-RELATED"/>
    <property type="match status" value="1"/>
</dbReference>
<dbReference type="SMART" id="SM00448">
    <property type="entry name" value="REC"/>
    <property type="match status" value="1"/>
</dbReference>
<dbReference type="FunFam" id="3.30.70.270:FF:000001">
    <property type="entry name" value="Diguanylate cyclase domain protein"/>
    <property type="match status" value="1"/>
</dbReference>
<keyword evidence="4" id="KW-0597">Phosphoprotein</keyword>
<dbReference type="GO" id="GO:0000160">
    <property type="term" value="P:phosphorelay signal transduction system"/>
    <property type="evidence" value="ECO:0007669"/>
    <property type="project" value="InterPro"/>
</dbReference>
<dbReference type="InterPro" id="IPR050469">
    <property type="entry name" value="Diguanylate_Cyclase"/>
</dbReference>
<evidence type="ECO:0000256" key="1">
    <source>
        <dbReference type="ARBA" id="ARBA00001946"/>
    </source>
</evidence>
<dbReference type="PANTHER" id="PTHR45138">
    <property type="entry name" value="REGULATORY COMPONENTS OF SENSORY TRANSDUCTION SYSTEM"/>
    <property type="match status" value="1"/>
</dbReference>
<dbReference type="GO" id="GO:1902201">
    <property type="term" value="P:negative regulation of bacterial-type flagellum-dependent cell motility"/>
    <property type="evidence" value="ECO:0007669"/>
    <property type="project" value="TreeGrafter"/>
</dbReference>
<dbReference type="PROSITE" id="PS50110">
    <property type="entry name" value="RESPONSE_REGULATORY"/>
    <property type="match status" value="1"/>
</dbReference>
<dbReference type="Pfam" id="PF00072">
    <property type="entry name" value="Response_reg"/>
    <property type="match status" value="1"/>
</dbReference>
<dbReference type="Pfam" id="PF00990">
    <property type="entry name" value="GGDEF"/>
    <property type="match status" value="1"/>
</dbReference>
<protein>
    <recommendedName>
        <fullName evidence="2">diguanylate cyclase</fullName>
        <ecNumber evidence="2">2.7.7.65</ecNumber>
    </recommendedName>
</protein>
<evidence type="ECO:0000256" key="2">
    <source>
        <dbReference type="ARBA" id="ARBA00012528"/>
    </source>
</evidence>
<dbReference type="InterPro" id="IPR043128">
    <property type="entry name" value="Rev_trsase/Diguanyl_cyclase"/>
</dbReference>
<evidence type="ECO:0000313" key="8">
    <source>
        <dbReference type="Proteomes" id="UP000006062"/>
    </source>
</evidence>
<dbReference type="GO" id="GO:0052621">
    <property type="term" value="F:diguanylate cyclase activity"/>
    <property type="evidence" value="ECO:0007669"/>
    <property type="project" value="UniProtKB-EC"/>
</dbReference>